<evidence type="ECO:0000313" key="2">
    <source>
        <dbReference type="EMBL" id="QQD20010.1"/>
    </source>
</evidence>
<dbReference type="AlphaFoldDB" id="A0A7T4R489"/>
<name>A0A7T4R489_9GAMM</name>
<sequence length="268" mass="27888">MTSISIPVAARANGTDINCDAQLSGLSSDATNGVVKAFAIYVHDLVLINADGSEMPVTLEENDWQSGGVALLDYQDKLDSCASANSKPTNNTVAGTIDGTLAQVTGLRFTVGVPSNMNHQDTTAAASPLNRSDLFWSWQTGYKHLRMDVAPDGGVLKQDGSSSATYNIHLGSTGCVGDPQTGETVNCSADNRPTITLDVSDIANQQVVIDYAKLVENNSLLADDGGAPGCMSGPTDPECQGIFDALGMGIGENSDPNPGQTVFSIESL</sequence>
<reference evidence="2 3" key="1">
    <citation type="submission" date="2020-12" db="EMBL/GenBank/DDBJ databases">
        <authorList>
            <person name="Shan Y."/>
        </authorList>
    </citation>
    <scope>NUCLEOTIDE SEQUENCE [LARGE SCALE GENOMIC DNA]</scope>
    <source>
        <strain evidence="3">csc3.9</strain>
    </source>
</reference>
<dbReference type="KEGG" id="snan:I6N98_00375"/>
<dbReference type="InterPro" id="IPR023977">
    <property type="entry name" value="MbnP-like"/>
</dbReference>
<evidence type="ECO:0000259" key="1">
    <source>
        <dbReference type="Pfam" id="PF20243"/>
    </source>
</evidence>
<dbReference type="Pfam" id="PF20243">
    <property type="entry name" value="MbnP"/>
    <property type="match status" value="1"/>
</dbReference>
<proteinExistence type="predicted"/>
<dbReference type="EMBL" id="CP066167">
    <property type="protein sequence ID" value="QQD20010.1"/>
    <property type="molecule type" value="Genomic_DNA"/>
</dbReference>
<keyword evidence="3" id="KW-1185">Reference proteome</keyword>
<gene>
    <name evidence="2" type="ORF">I6N98_00375</name>
</gene>
<protein>
    <submittedName>
        <fullName evidence="2">Metallo-mystery pair system four-Cys motif protein</fullName>
    </submittedName>
</protein>
<dbReference type="NCBIfam" id="TIGR04052">
    <property type="entry name" value="MbnP_like_WxW"/>
    <property type="match status" value="1"/>
</dbReference>
<evidence type="ECO:0000313" key="3">
    <source>
        <dbReference type="Proteomes" id="UP000596063"/>
    </source>
</evidence>
<accession>A0A7T4R489</accession>
<feature type="domain" description="Copper-binding protein MbnP-like" evidence="1">
    <location>
        <begin position="3"/>
        <end position="232"/>
    </location>
</feature>
<organism evidence="2 3">
    <name type="scientific">Spongiibacter nanhainus</name>
    <dbReference type="NCBI Taxonomy" id="2794344"/>
    <lineage>
        <taxon>Bacteria</taxon>
        <taxon>Pseudomonadati</taxon>
        <taxon>Pseudomonadota</taxon>
        <taxon>Gammaproteobacteria</taxon>
        <taxon>Cellvibrionales</taxon>
        <taxon>Spongiibacteraceae</taxon>
        <taxon>Spongiibacter</taxon>
    </lineage>
</organism>
<dbReference type="Proteomes" id="UP000596063">
    <property type="component" value="Chromosome"/>
</dbReference>
<dbReference type="InterPro" id="IPR046863">
    <property type="entry name" value="MbnP-like_dom"/>
</dbReference>